<evidence type="ECO:0000256" key="8">
    <source>
        <dbReference type="ARBA" id="ARBA00022989"/>
    </source>
</evidence>
<dbReference type="Pfam" id="PF07714">
    <property type="entry name" value="PK_Tyr_Ser-Thr"/>
    <property type="match status" value="1"/>
</dbReference>
<comment type="subcellular location">
    <subcellularLocation>
        <location evidence="1">Membrane</location>
        <topology evidence="1">Single-pass type I membrane protein</topology>
    </subcellularLocation>
</comment>
<evidence type="ECO:0000256" key="4">
    <source>
        <dbReference type="ARBA" id="ARBA00022692"/>
    </source>
</evidence>
<evidence type="ECO:0000313" key="13">
    <source>
        <dbReference type="EMBL" id="KAL0296703.1"/>
    </source>
</evidence>
<keyword evidence="5" id="KW-0732">Signal</keyword>
<dbReference type="GO" id="GO:0016020">
    <property type="term" value="C:membrane"/>
    <property type="evidence" value="ECO:0007669"/>
    <property type="project" value="UniProtKB-SubCell"/>
</dbReference>
<dbReference type="InterPro" id="IPR001245">
    <property type="entry name" value="Ser-Thr/Tyr_kinase_cat_dom"/>
</dbReference>
<sequence>MERPVNNESVNPVDVISRGVMLNWTASDDCRSCEISGGRCGFDEIVDHVRTVVSVPEKADELIRIPVFLILINRKRMKSALSHKVEVFLKNHGSLAPRIYKYSELKKMTKSFSDHLGRGGYGNVYKGKLQDRSLLAVKILNELKNDGEEFMNEVASISTTSHANIVTLLGSCFERSKRALVYEFMPNGSLDRFICNTSLPDAE</sequence>
<name>A0AAW2JRI3_SESRA</name>
<dbReference type="Pfam" id="PF14380">
    <property type="entry name" value="WAK_assoc"/>
    <property type="match status" value="1"/>
</dbReference>
<keyword evidence="4" id="KW-0812">Transmembrane</keyword>
<evidence type="ECO:0000256" key="10">
    <source>
        <dbReference type="ARBA" id="ARBA00023180"/>
    </source>
</evidence>
<reference evidence="13" key="1">
    <citation type="submission" date="2020-06" db="EMBL/GenBank/DDBJ databases">
        <authorList>
            <person name="Li T."/>
            <person name="Hu X."/>
            <person name="Zhang T."/>
            <person name="Song X."/>
            <person name="Zhang H."/>
            <person name="Dai N."/>
            <person name="Sheng W."/>
            <person name="Hou X."/>
            <person name="Wei L."/>
        </authorList>
    </citation>
    <scope>NUCLEOTIDE SEQUENCE</scope>
    <source>
        <strain evidence="13">G02</strain>
        <tissue evidence="13">Leaf</tissue>
    </source>
</reference>
<dbReference type="InterPro" id="IPR011009">
    <property type="entry name" value="Kinase-like_dom_sf"/>
</dbReference>
<keyword evidence="2" id="KW-0723">Serine/threonine-protein kinase</keyword>
<dbReference type="InterPro" id="IPR000719">
    <property type="entry name" value="Prot_kinase_dom"/>
</dbReference>
<keyword evidence="13" id="KW-0418">Kinase</keyword>
<keyword evidence="9" id="KW-0472">Membrane</keyword>
<dbReference type="SUPFAM" id="SSF56112">
    <property type="entry name" value="Protein kinase-like (PK-like)"/>
    <property type="match status" value="1"/>
</dbReference>
<accession>A0AAW2JRI3</accession>
<feature type="binding site" evidence="11">
    <location>
        <position position="138"/>
    </location>
    <ligand>
        <name>ATP</name>
        <dbReference type="ChEBI" id="CHEBI:30616"/>
    </ligand>
</feature>
<dbReference type="PROSITE" id="PS50011">
    <property type="entry name" value="PROTEIN_KINASE_DOM"/>
    <property type="match status" value="1"/>
</dbReference>
<evidence type="ECO:0000256" key="1">
    <source>
        <dbReference type="ARBA" id="ARBA00004479"/>
    </source>
</evidence>
<keyword evidence="8" id="KW-1133">Transmembrane helix</keyword>
<dbReference type="InterPro" id="IPR032872">
    <property type="entry name" value="WAK_assoc_C"/>
</dbReference>
<feature type="domain" description="Protein kinase" evidence="12">
    <location>
        <begin position="110"/>
        <end position="203"/>
    </location>
</feature>
<dbReference type="FunFam" id="3.30.200.20:FF:000178">
    <property type="entry name" value="serine/threonine-protein kinase PBS1-like"/>
    <property type="match status" value="1"/>
</dbReference>
<keyword evidence="3" id="KW-0808">Transferase</keyword>
<evidence type="ECO:0000259" key="12">
    <source>
        <dbReference type="PROSITE" id="PS50011"/>
    </source>
</evidence>
<evidence type="ECO:0000256" key="2">
    <source>
        <dbReference type="ARBA" id="ARBA00022527"/>
    </source>
</evidence>
<comment type="caution">
    <text evidence="13">The sequence shown here is derived from an EMBL/GenBank/DDBJ whole genome shotgun (WGS) entry which is preliminary data.</text>
</comment>
<dbReference type="AlphaFoldDB" id="A0AAW2JRI3"/>
<protein>
    <submittedName>
        <fullName evidence="13">Rust resistance kinase Lr10</fullName>
    </submittedName>
</protein>
<evidence type="ECO:0000256" key="3">
    <source>
        <dbReference type="ARBA" id="ARBA00022679"/>
    </source>
</evidence>
<evidence type="ECO:0000256" key="7">
    <source>
        <dbReference type="ARBA" id="ARBA00022840"/>
    </source>
</evidence>
<keyword evidence="10" id="KW-0325">Glycoprotein</keyword>
<dbReference type="Gene3D" id="3.30.200.20">
    <property type="entry name" value="Phosphorylase Kinase, domain 1"/>
    <property type="match status" value="1"/>
</dbReference>
<gene>
    <name evidence="13" type="ORF">Sradi_6722400</name>
</gene>
<dbReference type="PROSITE" id="PS00107">
    <property type="entry name" value="PROTEIN_KINASE_ATP"/>
    <property type="match status" value="1"/>
</dbReference>
<evidence type="ECO:0000256" key="6">
    <source>
        <dbReference type="ARBA" id="ARBA00022741"/>
    </source>
</evidence>
<dbReference type="PANTHER" id="PTHR27009">
    <property type="entry name" value="RUST RESISTANCE KINASE LR10-RELATED"/>
    <property type="match status" value="1"/>
</dbReference>
<keyword evidence="7 11" id="KW-0067">ATP-binding</keyword>
<dbReference type="GO" id="GO:0004674">
    <property type="term" value="F:protein serine/threonine kinase activity"/>
    <property type="evidence" value="ECO:0007669"/>
    <property type="project" value="UniProtKB-KW"/>
</dbReference>
<dbReference type="EMBL" id="JACGWJ010000032">
    <property type="protein sequence ID" value="KAL0296703.1"/>
    <property type="molecule type" value="Genomic_DNA"/>
</dbReference>
<evidence type="ECO:0000256" key="11">
    <source>
        <dbReference type="PROSITE-ProRule" id="PRU10141"/>
    </source>
</evidence>
<dbReference type="GO" id="GO:0005524">
    <property type="term" value="F:ATP binding"/>
    <property type="evidence" value="ECO:0007669"/>
    <property type="project" value="UniProtKB-UniRule"/>
</dbReference>
<dbReference type="InterPro" id="IPR045874">
    <property type="entry name" value="LRK10/LRL21-25-like"/>
</dbReference>
<organism evidence="13">
    <name type="scientific">Sesamum radiatum</name>
    <name type="common">Black benniseed</name>
    <dbReference type="NCBI Taxonomy" id="300843"/>
    <lineage>
        <taxon>Eukaryota</taxon>
        <taxon>Viridiplantae</taxon>
        <taxon>Streptophyta</taxon>
        <taxon>Embryophyta</taxon>
        <taxon>Tracheophyta</taxon>
        <taxon>Spermatophyta</taxon>
        <taxon>Magnoliopsida</taxon>
        <taxon>eudicotyledons</taxon>
        <taxon>Gunneridae</taxon>
        <taxon>Pentapetalae</taxon>
        <taxon>asterids</taxon>
        <taxon>lamiids</taxon>
        <taxon>Lamiales</taxon>
        <taxon>Pedaliaceae</taxon>
        <taxon>Sesamum</taxon>
    </lineage>
</organism>
<reference evidence="13" key="2">
    <citation type="journal article" date="2024" name="Plant">
        <title>Genomic evolution and insights into agronomic trait innovations of Sesamum species.</title>
        <authorList>
            <person name="Miao H."/>
            <person name="Wang L."/>
            <person name="Qu L."/>
            <person name="Liu H."/>
            <person name="Sun Y."/>
            <person name="Le M."/>
            <person name="Wang Q."/>
            <person name="Wei S."/>
            <person name="Zheng Y."/>
            <person name="Lin W."/>
            <person name="Duan Y."/>
            <person name="Cao H."/>
            <person name="Xiong S."/>
            <person name="Wang X."/>
            <person name="Wei L."/>
            <person name="Li C."/>
            <person name="Ma Q."/>
            <person name="Ju M."/>
            <person name="Zhao R."/>
            <person name="Li G."/>
            <person name="Mu C."/>
            <person name="Tian Q."/>
            <person name="Mei H."/>
            <person name="Zhang T."/>
            <person name="Gao T."/>
            <person name="Zhang H."/>
        </authorList>
    </citation>
    <scope>NUCLEOTIDE SEQUENCE</scope>
    <source>
        <strain evidence="13">G02</strain>
    </source>
</reference>
<evidence type="ECO:0000256" key="5">
    <source>
        <dbReference type="ARBA" id="ARBA00022729"/>
    </source>
</evidence>
<keyword evidence="6 11" id="KW-0547">Nucleotide-binding</keyword>
<dbReference type="InterPro" id="IPR017441">
    <property type="entry name" value="Protein_kinase_ATP_BS"/>
</dbReference>
<evidence type="ECO:0000256" key="9">
    <source>
        <dbReference type="ARBA" id="ARBA00023136"/>
    </source>
</evidence>
<proteinExistence type="predicted"/>